<gene>
    <name evidence="2" type="ORF">H2204_009733</name>
</gene>
<evidence type="ECO:0000313" key="2">
    <source>
        <dbReference type="EMBL" id="KAJ9627506.1"/>
    </source>
</evidence>
<protein>
    <submittedName>
        <fullName evidence="2">Uncharacterized protein</fullName>
    </submittedName>
</protein>
<reference evidence="2" key="1">
    <citation type="submission" date="2022-10" db="EMBL/GenBank/DDBJ databases">
        <title>Culturing micro-colonial fungi from biological soil crusts in the Mojave desert and describing Neophaeococcomyces mojavensis, and introducing the new genera and species Taxawa tesnikishii.</title>
        <authorList>
            <person name="Kurbessoian T."/>
            <person name="Stajich J.E."/>
        </authorList>
    </citation>
    <scope>NUCLEOTIDE SEQUENCE</scope>
    <source>
        <strain evidence="2">TK_35</strain>
    </source>
</reference>
<dbReference type="EMBL" id="JAPDRN010000077">
    <property type="protein sequence ID" value="KAJ9627506.1"/>
    <property type="molecule type" value="Genomic_DNA"/>
</dbReference>
<sequence>MPIGLRSRAQQIHARGSGGLTGVLALGKTGPVRADQSLQLCRFHLQPTHGPGRHASLPDPATLQFNQTAVAGGTQYPRRPSSGPSMYCTKRSPSTSSTPVTPAFRLKRSVIDDFARLSPGLVRPAAMSAAASLVYTTVLMGTLDLPGMGARPY</sequence>
<comment type="caution">
    <text evidence="2">The sequence shown here is derived from an EMBL/GenBank/DDBJ whole genome shotgun (WGS) entry which is preliminary data.</text>
</comment>
<evidence type="ECO:0000256" key="1">
    <source>
        <dbReference type="SAM" id="MobiDB-lite"/>
    </source>
</evidence>
<proteinExistence type="predicted"/>
<feature type="region of interest" description="Disordered" evidence="1">
    <location>
        <begin position="71"/>
        <end position="100"/>
    </location>
</feature>
<organism evidence="2">
    <name type="scientific">Knufia peltigerae</name>
    <dbReference type="NCBI Taxonomy" id="1002370"/>
    <lineage>
        <taxon>Eukaryota</taxon>
        <taxon>Fungi</taxon>
        <taxon>Dikarya</taxon>
        <taxon>Ascomycota</taxon>
        <taxon>Pezizomycotina</taxon>
        <taxon>Eurotiomycetes</taxon>
        <taxon>Chaetothyriomycetidae</taxon>
        <taxon>Chaetothyriales</taxon>
        <taxon>Trichomeriaceae</taxon>
        <taxon>Knufia</taxon>
    </lineage>
</organism>
<accession>A0AA39CTJ5</accession>
<dbReference type="AlphaFoldDB" id="A0AA39CTJ5"/>
<name>A0AA39CTJ5_9EURO</name>